<name>A0A0R0JCY4_SOYBN</name>
<dbReference type="GeneID" id="100797137"/>
<dbReference type="Proteomes" id="UP000008827">
    <property type="component" value="Chromosome 7"/>
</dbReference>
<dbReference type="Gramene" id="KRH50467">
    <property type="protein sequence ID" value="KRH50467"/>
    <property type="gene ID" value="GLYMA_07G222500"/>
</dbReference>
<organism evidence="1">
    <name type="scientific">Glycine max</name>
    <name type="common">Soybean</name>
    <name type="synonym">Glycine hispida</name>
    <dbReference type="NCBI Taxonomy" id="3847"/>
    <lineage>
        <taxon>Eukaryota</taxon>
        <taxon>Viridiplantae</taxon>
        <taxon>Streptophyta</taxon>
        <taxon>Embryophyta</taxon>
        <taxon>Tracheophyta</taxon>
        <taxon>Spermatophyta</taxon>
        <taxon>Magnoliopsida</taxon>
        <taxon>eudicotyledons</taxon>
        <taxon>Gunneridae</taxon>
        <taxon>Pentapetalae</taxon>
        <taxon>rosids</taxon>
        <taxon>fabids</taxon>
        <taxon>Fabales</taxon>
        <taxon>Fabaceae</taxon>
        <taxon>Papilionoideae</taxon>
        <taxon>50 kb inversion clade</taxon>
        <taxon>NPAAA clade</taxon>
        <taxon>indigoferoid/millettioid clade</taxon>
        <taxon>Phaseoleae</taxon>
        <taxon>Glycine</taxon>
        <taxon>Glycine subgen. Soja</taxon>
    </lineage>
</organism>
<proteinExistence type="predicted"/>
<dbReference type="InterPro" id="IPR052147">
    <property type="entry name" value="PP2-like/Lectin"/>
</dbReference>
<dbReference type="Pfam" id="PF14299">
    <property type="entry name" value="PP2"/>
    <property type="match status" value="1"/>
</dbReference>
<dbReference type="OrthoDB" id="533833at2759"/>
<gene>
    <name evidence="2" type="primary">LOC100797137</name>
    <name evidence="1" type="ORF">GLYMA_07G222500</name>
</gene>
<dbReference type="PANTHER" id="PTHR48478:SF1">
    <property type="entry name" value="LECTIN-LIKE"/>
    <property type="match status" value="1"/>
</dbReference>
<dbReference type="AlphaFoldDB" id="A0A0R0JCY4"/>
<dbReference type="GO" id="GO:0030246">
    <property type="term" value="F:carbohydrate binding"/>
    <property type="evidence" value="ECO:0007669"/>
    <property type="project" value="InterPro"/>
</dbReference>
<dbReference type="KEGG" id="gmx:100797137"/>
<protein>
    <recommendedName>
        <fullName evidence="4">Phloem protein 2</fullName>
    </recommendedName>
</protein>
<dbReference type="OMA" id="WINDDRY"/>
<reference evidence="1" key="3">
    <citation type="submission" date="2018-07" db="EMBL/GenBank/DDBJ databases">
        <title>WGS assembly of Glycine max.</title>
        <authorList>
            <person name="Schmutz J."/>
            <person name="Cannon S."/>
            <person name="Schlueter J."/>
            <person name="Ma J."/>
            <person name="Mitros T."/>
            <person name="Nelson W."/>
            <person name="Hyten D."/>
            <person name="Song Q."/>
            <person name="Thelen J."/>
            <person name="Cheng J."/>
            <person name="Xu D."/>
            <person name="Hellsten U."/>
            <person name="May G."/>
            <person name="Yu Y."/>
            <person name="Sakurai T."/>
            <person name="Umezawa T."/>
            <person name="Bhattacharyya M."/>
            <person name="Sandhu D."/>
            <person name="Valliyodan B."/>
            <person name="Lindquist E."/>
            <person name="Peto M."/>
            <person name="Grant D."/>
            <person name="Shu S."/>
            <person name="Goodstein D."/>
            <person name="Barry K."/>
            <person name="Futrell-Griggs M."/>
            <person name="Abernathy B."/>
            <person name="Du J."/>
            <person name="Tian Z."/>
            <person name="Zhu L."/>
            <person name="Gill N."/>
            <person name="Joshi T."/>
            <person name="Libault M."/>
            <person name="Sethuraman A."/>
            <person name="Zhang X."/>
            <person name="Shinozaki K."/>
            <person name="Nguyen H."/>
            <person name="Wing R."/>
            <person name="Cregan P."/>
            <person name="Specht J."/>
            <person name="Grimwood J."/>
            <person name="Rokhsar D."/>
            <person name="Stacey G."/>
            <person name="Shoemaker R."/>
            <person name="Jackson S."/>
        </authorList>
    </citation>
    <scope>NUCLEOTIDE SEQUENCE</scope>
    <source>
        <tissue evidence="1">Callus</tissue>
    </source>
</reference>
<dbReference type="EMBL" id="CM000840">
    <property type="protein sequence ID" value="KRH50467.1"/>
    <property type="molecule type" value="Genomic_DNA"/>
</dbReference>
<dbReference type="PANTHER" id="PTHR48478">
    <property type="entry name" value="LECTIN-LIKE"/>
    <property type="match status" value="1"/>
</dbReference>
<keyword evidence="3" id="KW-1185">Reference proteome</keyword>
<evidence type="ECO:0000313" key="2">
    <source>
        <dbReference type="EnsemblPlants" id="KRH50467"/>
    </source>
</evidence>
<dbReference type="RefSeq" id="XP_003529432.1">
    <property type="nucleotide sequence ID" value="XM_003529384.5"/>
</dbReference>
<reference evidence="1 2" key="1">
    <citation type="journal article" date="2010" name="Nature">
        <title>Genome sequence of the palaeopolyploid soybean.</title>
        <authorList>
            <person name="Schmutz J."/>
            <person name="Cannon S.B."/>
            <person name="Schlueter J."/>
            <person name="Ma J."/>
            <person name="Mitros T."/>
            <person name="Nelson W."/>
            <person name="Hyten D.L."/>
            <person name="Song Q."/>
            <person name="Thelen J.J."/>
            <person name="Cheng J."/>
            <person name="Xu D."/>
            <person name="Hellsten U."/>
            <person name="May G.D."/>
            <person name="Yu Y."/>
            <person name="Sakurai T."/>
            <person name="Umezawa T."/>
            <person name="Bhattacharyya M.K."/>
            <person name="Sandhu D."/>
            <person name="Valliyodan B."/>
            <person name="Lindquist E."/>
            <person name="Peto M."/>
            <person name="Grant D."/>
            <person name="Shu S."/>
            <person name="Goodstein D."/>
            <person name="Barry K."/>
            <person name="Futrell-Griggs M."/>
            <person name="Abernathy B."/>
            <person name="Du J."/>
            <person name="Tian Z."/>
            <person name="Zhu L."/>
            <person name="Gill N."/>
            <person name="Joshi T."/>
            <person name="Libault M."/>
            <person name="Sethuraman A."/>
            <person name="Zhang X.-C."/>
            <person name="Shinozaki K."/>
            <person name="Nguyen H.T."/>
            <person name="Wing R.A."/>
            <person name="Cregan P."/>
            <person name="Specht J."/>
            <person name="Grimwood J."/>
            <person name="Rokhsar D."/>
            <person name="Stacey G."/>
            <person name="Shoemaker R.C."/>
            <person name="Jackson S.A."/>
        </authorList>
    </citation>
    <scope>NUCLEOTIDE SEQUENCE [LARGE SCALE GENOMIC DNA]</scope>
    <source>
        <strain evidence="2">cv. Williams 82</strain>
        <tissue evidence="1">Callus</tissue>
    </source>
</reference>
<dbReference type="EnsemblPlants" id="KRH50467">
    <property type="protein sequence ID" value="KRH50467"/>
    <property type="gene ID" value="GLYMA_07G222500"/>
</dbReference>
<dbReference type="PaxDb" id="3847-GLYMA07G34835.1"/>
<evidence type="ECO:0000313" key="3">
    <source>
        <dbReference type="Proteomes" id="UP000008827"/>
    </source>
</evidence>
<reference evidence="2" key="2">
    <citation type="submission" date="2018-02" db="UniProtKB">
        <authorList>
            <consortium name="EnsemblPlants"/>
        </authorList>
    </citation>
    <scope>IDENTIFICATION</scope>
    <source>
        <strain evidence="2">Williams 82</strain>
    </source>
</reference>
<evidence type="ECO:0000313" key="1">
    <source>
        <dbReference type="EMBL" id="KRH50467.1"/>
    </source>
</evidence>
<dbReference type="InterPro" id="IPR025886">
    <property type="entry name" value="PP2-like"/>
</dbReference>
<accession>A0A0R0JCY4</accession>
<sequence>MGGSRLSKPKSGSASGSTNCFMLYARALSITWGDTPEYWIWVQQKETSGTIVELAKLKRVCWLEVHGKFDTRKLSLGILYQVSFLIMLEESSQGWEVPINVRFVLPGGKRQQHKVNLNEKLRESWMEILVGEFVASEKDAGEMEISMYEYEGGMWKTGLVIQGVVIKPKN</sequence>
<evidence type="ECO:0008006" key="4">
    <source>
        <dbReference type="Google" id="ProtNLM"/>
    </source>
</evidence>